<proteinExistence type="predicted"/>
<sequence length="499" mass="57024">MAPQRRRGSKHAVKDEDLTHTKYDDYSHEQLLVAVKEAGCCVKDDKKSVVARKLADHDRNLQNAERRAVQERKEKEERRQQEIKDAAKAQKDRRKARAKRNKEKGRRRECEEDVSSNSEDTADADVEDRHDAHKLTVTGGKALSDETWEDTCSDTTVNSENPPIMPDCKRRLFEWSYITMPPVTAPPHACSKDFSMQLTYALLKVITTQSCEKITLLGQKDPAGVDTDYVPVLDPLTRSAARHGHMTGLLAYATIECATSWAARSIVQGWNGRMYFSLSPYNDAKDMRLDAVYRKRYNEQSKLLHTTPGITDLQIDRKCRFSQRLANKRKAVLEVYEACKWRPLAVSYMPAYLDWEKGIDFASLEDFNKPIDNLYYVRDPGCDLPHYYFWARKSEWTDSTTLNPSWSPEAFKQQGTVGKAVDAYTRMAPTQLRVKKLTPVPPLRYDLPNSSDPVTLPSNIERDIYTHGLSATLTKYKAFATSVDKGEAWAVFTRKLPVL</sequence>
<gene>
    <name evidence="1" type="ORF">BU25DRAFT_239676</name>
</gene>
<reference evidence="1" key="1">
    <citation type="journal article" date="2020" name="Stud. Mycol.">
        <title>101 Dothideomycetes genomes: a test case for predicting lifestyles and emergence of pathogens.</title>
        <authorList>
            <person name="Haridas S."/>
            <person name="Albert R."/>
            <person name="Binder M."/>
            <person name="Bloem J."/>
            <person name="Labutti K."/>
            <person name="Salamov A."/>
            <person name="Andreopoulos B."/>
            <person name="Baker S."/>
            <person name="Barry K."/>
            <person name="Bills G."/>
            <person name="Bluhm B."/>
            <person name="Cannon C."/>
            <person name="Castanera R."/>
            <person name="Culley D."/>
            <person name="Daum C."/>
            <person name="Ezra D."/>
            <person name="Gonzalez J."/>
            <person name="Henrissat B."/>
            <person name="Kuo A."/>
            <person name="Liang C."/>
            <person name="Lipzen A."/>
            <person name="Lutzoni F."/>
            <person name="Magnuson J."/>
            <person name="Mondo S."/>
            <person name="Nolan M."/>
            <person name="Ohm R."/>
            <person name="Pangilinan J."/>
            <person name="Park H.-J."/>
            <person name="Ramirez L."/>
            <person name="Alfaro M."/>
            <person name="Sun H."/>
            <person name="Tritt A."/>
            <person name="Yoshinaga Y."/>
            <person name="Zwiers L.-H."/>
            <person name="Turgeon B."/>
            <person name="Goodwin S."/>
            <person name="Spatafora J."/>
            <person name="Crous P."/>
            <person name="Grigoriev I."/>
        </authorList>
    </citation>
    <scope>NUCLEOTIDE SEQUENCE</scope>
    <source>
        <strain evidence="1">CBS 525.71</strain>
    </source>
</reference>
<evidence type="ECO:0000313" key="2">
    <source>
        <dbReference type="Proteomes" id="UP000799754"/>
    </source>
</evidence>
<dbReference type="Proteomes" id="UP000799754">
    <property type="component" value="Unassembled WGS sequence"/>
</dbReference>
<accession>A0ACB6RJJ8</accession>
<keyword evidence="2" id="KW-1185">Reference proteome</keyword>
<protein>
    <submittedName>
        <fullName evidence="1">Uncharacterized protein</fullName>
    </submittedName>
</protein>
<comment type="caution">
    <text evidence="1">The sequence shown here is derived from an EMBL/GenBank/DDBJ whole genome shotgun (WGS) entry which is preliminary data.</text>
</comment>
<evidence type="ECO:0000313" key="1">
    <source>
        <dbReference type="EMBL" id="KAF2621278.1"/>
    </source>
</evidence>
<dbReference type="EMBL" id="MU006757">
    <property type="protein sequence ID" value="KAF2621278.1"/>
    <property type="molecule type" value="Genomic_DNA"/>
</dbReference>
<name>A0ACB6RJJ8_9PLEO</name>
<organism evidence="1 2">
    <name type="scientific">Macroventuria anomochaeta</name>
    <dbReference type="NCBI Taxonomy" id="301207"/>
    <lineage>
        <taxon>Eukaryota</taxon>
        <taxon>Fungi</taxon>
        <taxon>Dikarya</taxon>
        <taxon>Ascomycota</taxon>
        <taxon>Pezizomycotina</taxon>
        <taxon>Dothideomycetes</taxon>
        <taxon>Pleosporomycetidae</taxon>
        <taxon>Pleosporales</taxon>
        <taxon>Pleosporineae</taxon>
        <taxon>Didymellaceae</taxon>
        <taxon>Macroventuria</taxon>
    </lineage>
</organism>